<feature type="domain" description="Sigma-54 factor interaction" evidence="6">
    <location>
        <begin position="349"/>
        <end position="574"/>
    </location>
</feature>
<keyword evidence="4" id="KW-0238">DNA-binding</keyword>
<dbReference type="CDD" id="cd00009">
    <property type="entry name" value="AAA"/>
    <property type="match status" value="1"/>
</dbReference>
<dbReference type="PANTHER" id="PTHR32071:SF57">
    <property type="entry name" value="C4-DICARBOXYLATE TRANSPORT TRANSCRIPTIONAL REGULATORY PROTEIN DCTD"/>
    <property type="match status" value="1"/>
</dbReference>
<dbReference type="AlphaFoldDB" id="A0AAU0UKP5"/>
<keyword evidence="8" id="KW-1185">Reference proteome</keyword>
<dbReference type="InterPro" id="IPR002197">
    <property type="entry name" value="HTH_Fis"/>
</dbReference>
<dbReference type="RefSeq" id="WP_366924024.1">
    <property type="nucleotide sequence ID" value="NZ_CP121694.1"/>
</dbReference>
<dbReference type="PROSITE" id="PS00675">
    <property type="entry name" value="SIGMA54_INTERACT_1"/>
    <property type="match status" value="1"/>
</dbReference>
<sequence length="647" mass="72311">MHLFALSENNIDRTVRNIQSAWNSMVSRNLLYREQIRPIIAESWGRCLKQGVSFEKQQAPVPMNKAMLDARRTNSAKLLEISQPVLEQLYKWNKGLGFLVALSDTEGLLLEVLGDSDVLEQASRNNFVIGADWSEEGAGTNAVGTCVTTKQPIQVLAAEHFCVGWQDWTCSCAPIRDPFTGAILGTLDISGAINSVHAHNLSLVVSSATVIEQNLRQWQLYINQRNYNLLVDKDEEGLIIVDKAGKLSTCNSHVKNLLNDVSDAGVGDFLDLPIIQEKWQHVQMGSAVVEDEIKINGHWLKVSCVPIKYGNISTGTIIIIKDGYKRKTIGFESVKEPEEFIAKVSFASLKTKADNMKEVYKLAKVASRNQAHVLLLGESGTGKEVLARVIHNEGTQRGPFIPLNCGAISKELLESELFGYVQGAFTGASKKGKKGKFELAAGGTLFLDEIGEMPLDMQVALLRVLEEKNIYPVGGEKPIPICCRIIAATQKDLFKEVNEGNFRADLFYRLNILTIDIPPLRERKSDILMLAELFLKSLQRNPEALDPKINDFFLKYSWPGNVRQLKNVLERLVYLSQGSRMKPEMLPKEVLQEYSQSPCGNSHEGEQEKDLILNALKESDYNRSKAAETLAISRSTLYRKLKKYRLS</sequence>
<evidence type="ECO:0000256" key="4">
    <source>
        <dbReference type="ARBA" id="ARBA00023125"/>
    </source>
</evidence>
<dbReference type="Gene3D" id="3.40.50.300">
    <property type="entry name" value="P-loop containing nucleotide triphosphate hydrolases"/>
    <property type="match status" value="1"/>
</dbReference>
<dbReference type="InterPro" id="IPR058031">
    <property type="entry name" value="AAA_lid_NorR"/>
</dbReference>
<dbReference type="PROSITE" id="PS00688">
    <property type="entry name" value="SIGMA54_INTERACT_3"/>
    <property type="match status" value="1"/>
</dbReference>
<reference evidence="7 8" key="1">
    <citation type="submission" date="2023-04" db="EMBL/GenBank/DDBJ databases">
        <authorList>
            <person name="Hsu D."/>
        </authorList>
    </citation>
    <scope>NUCLEOTIDE SEQUENCE [LARGE SCALE GENOMIC DNA]</scope>
    <source>
        <strain evidence="7 8">MK1</strain>
    </source>
</reference>
<dbReference type="Pfam" id="PF02954">
    <property type="entry name" value="HTH_8"/>
    <property type="match status" value="1"/>
</dbReference>
<dbReference type="InterPro" id="IPR003593">
    <property type="entry name" value="AAA+_ATPase"/>
</dbReference>
<dbReference type="GO" id="GO:0043565">
    <property type="term" value="F:sequence-specific DNA binding"/>
    <property type="evidence" value="ECO:0007669"/>
    <property type="project" value="InterPro"/>
</dbReference>
<dbReference type="Gene3D" id="1.10.8.60">
    <property type="match status" value="1"/>
</dbReference>
<proteinExistence type="predicted"/>
<dbReference type="PROSITE" id="PS50045">
    <property type="entry name" value="SIGMA54_INTERACT_4"/>
    <property type="match status" value="1"/>
</dbReference>
<dbReference type="InterPro" id="IPR025943">
    <property type="entry name" value="Sigma_54_int_dom_ATP-bd_2"/>
</dbReference>
<dbReference type="PROSITE" id="PS00676">
    <property type="entry name" value="SIGMA54_INTERACT_2"/>
    <property type="match status" value="1"/>
</dbReference>
<dbReference type="SMART" id="SM00382">
    <property type="entry name" value="AAA"/>
    <property type="match status" value="1"/>
</dbReference>
<evidence type="ECO:0000313" key="7">
    <source>
        <dbReference type="EMBL" id="WRO21168.1"/>
    </source>
</evidence>
<dbReference type="PANTHER" id="PTHR32071">
    <property type="entry name" value="TRANSCRIPTIONAL REGULATORY PROTEIN"/>
    <property type="match status" value="1"/>
</dbReference>
<dbReference type="GO" id="GO:0006355">
    <property type="term" value="P:regulation of DNA-templated transcription"/>
    <property type="evidence" value="ECO:0007669"/>
    <property type="project" value="InterPro"/>
</dbReference>
<dbReference type="Pfam" id="PF25601">
    <property type="entry name" value="AAA_lid_14"/>
    <property type="match status" value="1"/>
</dbReference>
<keyword evidence="3" id="KW-0805">Transcription regulation</keyword>
<dbReference type="EMBL" id="CP121694">
    <property type="protein sequence ID" value="WRO21168.1"/>
    <property type="molecule type" value="Genomic_DNA"/>
</dbReference>
<keyword evidence="5" id="KW-0804">Transcription</keyword>
<dbReference type="InterPro" id="IPR029016">
    <property type="entry name" value="GAF-like_dom_sf"/>
</dbReference>
<accession>A0AAU0UKP5</accession>
<evidence type="ECO:0000256" key="2">
    <source>
        <dbReference type="ARBA" id="ARBA00022840"/>
    </source>
</evidence>
<dbReference type="InterPro" id="IPR009057">
    <property type="entry name" value="Homeodomain-like_sf"/>
</dbReference>
<dbReference type="GO" id="GO:0005524">
    <property type="term" value="F:ATP binding"/>
    <property type="evidence" value="ECO:0007669"/>
    <property type="project" value="UniProtKB-KW"/>
</dbReference>
<dbReference type="InterPro" id="IPR003018">
    <property type="entry name" value="GAF"/>
</dbReference>
<dbReference type="InterPro" id="IPR027417">
    <property type="entry name" value="P-loop_NTPase"/>
</dbReference>
<dbReference type="SUPFAM" id="SSF46689">
    <property type="entry name" value="Homeodomain-like"/>
    <property type="match status" value="1"/>
</dbReference>
<protein>
    <submittedName>
        <fullName evidence="7">Sigma-54-dependent Fis family transcriptional regulator</fullName>
    </submittedName>
</protein>
<dbReference type="Pfam" id="PF01590">
    <property type="entry name" value="GAF"/>
    <property type="match status" value="1"/>
</dbReference>
<dbReference type="Proteomes" id="UP001329915">
    <property type="component" value="Chromosome"/>
</dbReference>
<organism evidence="7 8">
    <name type="scientific">Metallumcola ferriviriculae</name>
    <dbReference type="NCBI Taxonomy" id="3039180"/>
    <lineage>
        <taxon>Bacteria</taxon>
        <taxon>Bacillati</taxon>
        <taxon>Bacillota</taxon>
        <taxon>Clostridia</taxon>
        <taxon>Neomoorellales</taxon>
        <taxon>Desulfitibacteraceae</taxon>
        <taxon>Metallumcola</taxon>
    </lineage>
</organism>
<evidence type="ECO:0000256" key="5">
    <source>
        <dbReference type="ARBA" id="ARBA00023163"/>
    </source>
</evidence>
<dbReference type="FunFam" id="3.40.50.300:FF:000006">
    <property type="entry name" value="DNA-binding transcriptional regulator NtrC"/>
    <property type="match status" value="1"/>
</dbReference>
<dbReference type="InterPro" id="IPR002078">
    <property type="entry name" value="Sigma_54_int"/>
</dbReference>
<name>A0AAU0UKP5_9FIRM</name>
<evidence type="ECO:0000259" key="6">
    <source>
        <dbReference type="PROSITE" id="PS50045"/>
    </source>
</evidence>
<keyword evidence="2" id="KW-0067">ATP-binding</keyword>
<dbReference type="Gene3D" id="1.10.10.60">
    <property type="entry name" value="Homeodomain-like"/>
    <property type="match status" value="1"/>
</dbReference>
<keyword evidence="1" id="KW-0547">Nucleotide-binding</keyword>
<dbReference type="InterPro" id="IPR025944">
    <property type="entry name" value="Sigma_54_int_dom_CS"/>
</dbReference>
<gene>
    <name evidence="7" type="ORF">MFMK1_000964</name>
</gene>
<evidence type="ECO:0000313" key="8">
    <source>
        <dbReference type="Proteomes" id="UP001329915"/>
    </source>
</evidence>
<evidence type="ECO:0000256" key="1">
    <source>
        <dbReference type="ARBA" id="ARBA00022741"/>
    </source>
</evidence>
<dbReference type="PRINTS" id="PR01590">
    <property type="entry name" value="HTHFIS"/>
</dbReference>
<dbReference type="InterPro" id="IPR025662">
    <property type="entry name" value="Sigma_54_int_dom_ATP-bd_1"/>
</dbReference>
<dbReference type="KEGG" id="dbc:MFMK1_000964"/>
<evidence type="ECO:0000256" key="3">
    <source>
        <dbReference type="ARBA" id="ARBA00023015"/>
    </source>
</evidence>
<dbReference type="SUPFAM" id="SSF52540">
    <property type="entry name" value="P-loop containing nucleoside triphosphate hydrolases"/>
    <property type="match status" value="1"/>
</dbReference>
<dbReference type="Pfam" id="PF00158">
    <property type="entry name" value="Sigma54_activat"/>
    <property type="match status" value="1"/>
</dbReference>
<dbReference type="Gene3D" id="3.30.450.40">
    <property type="match status" value="1"/>
</dbReference>